<dbReference type="InterPro" id="IPR018060">
    <property type="entry name" value="HTH_AraC"/>
</dbReference>
<feature type="domain" description="HTH araC/xylS-type" evidence="4">
    <location>
        <begin position="195"/>
        <end position="293"/>
    </location>
</feature>
<evidence type="ECO:0000256" key="1">
    <source>
        <dbReference type="ARBA" id="ARBA00023015"/>
    </source>
</evidence>
<accession>A0A4Q5DPZ9</accession>
<evidence type="ECO:0000313" key="5">
    <source>
        <dbReference type="EMBL" id="KAB6082963.1"/>
    </source>
</evidence>
<dbReference type="InterPro" id="IPR009057">
    <property type="entry name" value="Homeodomain-like_sf"/>
</dbReference>
<sequence>MEAINFMDFGRKNRNCYTSEGFVLWEITGNESGIPVFLKGDGTNMIVHVLVLAGEIKMGREDRLYLLTKNCFANFIDCSSLVIQDISEDARAYVMLFTAPFITSLLKNTPPFPPSYVLKVKVWPVSVMFSGTIETLLKRVESMVEIFKDNTHHFQAEMLRCTLWMFMMDMANEHIRQEIERGEYAETGRKNVLFKQFIRLLLTHIHEEHSVGWYASQLCVTPQYLNRTVKSISQKTVYEHICTTLTGAVIEQLENTEHPVSQIAEDFHFPDLATMTKFFKRQTGKTPTKYRREHTLSL</sequence>
<dbReference type="PROSITE" id="PS01124">
    <property type="entry name" value="HTH_ARAC_FAMILY_2"/>
    <property type="match status" value="1"/>
</dbReference>
<evidence type="ECO:0000256" key="3">
    <source>
        <dbReference type="ARBA" id="ARBA00023163"/>
    </source>
</evidence>
<dbReference type="RefSeq" id="WP_149923534.1">
    <property type="nucleotide sequence ID" value="NZ_RCXZ01000004.1"/>
</dbReference>
<evidence type="ECO:0000256" key="2">
    <source>
        <dbReference type="ARBA" id="ARBA00023125"/>
    </source>
</evidence>
<dbReference type="Pfam" id="PF12833">
    <property type="entry name" value="HTH_18"/>
    <property type="match status" value="1"/>
</dbReference>
<keyword evidence="3" id="KW-0804">Transcription</keyword>
<gene>
    <name evidence="5" type="ORF">GA560_10640</name>
</gene>
<evidence type="ECO:0000313" key="6">
    <source>
        <dbReference type="Proteomes" id="UP000474077"/>
    </source>
</evidence>
<comment type="caution">
    <text evidence="5">The sequence shown here is derived from an EMBL/GenBank/DDBJ whole genome shotgun (WGS) entry which is preliminary data.</text>
</comment>
<organism evidence="5 6">
    <name type="scientific">Bacteroides xylanisolvens</name>
    <dbReference type="NCBI Taxonomy" id="371601"/>
    <lineage>
        <taxon>Bacteria</taxon>
        <taxon>Pseudomonadati</taxon>
        <taxon>Bacteroidota</taxon>
        <taxon>Bacteroidia</taxon>
        <taxon>Bacteroidales</taxon>
        <taxon>Bacteroidaceae</taxon>
        <taxon>Bacteroides</taxon>
    </lineage>
</organism>
<name>A0A4Q5DPZ9_9BACE</name>
<reference evidence="5 6" key="1">
    <citation type="journal article" date="2019" name="Nat. Med.">
        <title>A library of human gut bacterial isolates paired with longitudinal multiomics data enables mechanistic microbiome research.</title>
        <authorList>
            <person name="Poyet M."/>
            <person name="Groussin M."/>
            <person name="Gibbons S.M."/>
            <person name="Avila-Pacheco J."/>
            <person name="Jiang X."/>
            <person name="Kearney S.M."/>
            <person name="Perrotta A.R."/>
            <person name="Berdy B."/>
            <person name="Zhao S."/>
            <person name="Lieberman T.D."/>
            <person name="Swanson P.K."/>
            <person name="Smith M."/>
            <person name="Roesemann S."/>
            <person name="Alexander J.E."/>
            <person name="Rich S.A."/>
            <person name="Livny J."/>
            <person name="Vlamakis H."/>
            <person name="Clish C."/>
            <person name="Bullock K."/>
            <person name="Deik A."/>
            <person name="Scott J."/>
            <person name="Pierce K.A."/>
            <person name="Xavier R.J."/>
            <person name="Alm E.J."/>
        </authorList>
    </citation>
    <scope>NUCLEOTIDE SEQUENCE [LARGE SCALE GENOMIC DNA]</scope>
    <source>
        <strain evidence="5 6">BIOML-A73</strain>
    </source>
</reference>
<dbReference type="EMBL" id="WDER01000024">
    <property type="protein sequence ID" value="KAB6082963.1"/>
    <property type="molecule type" value="Genomic_DNA"/>
</dbReference>
<dbReference type="PANTHER" id="PTHR43280:SF32">
    <property type="entry name" value="TRANSCRIPTIONAL REGULATORY PROTEIN"/>
    <property type="match status" value="1"/>
</dbReference>
<keyword evidence="1" id="KW-0805">Transcription regulation</keyword>
<proteinExistence type="predicted"/>
<dbReference type="SMART" id="SM00342">
    <property type="entry name" value="HTH_ARAC"/>
    <property type="match status" value="1"/>
</dbReference>
<keyword evidence="2" id="KW-0238">DNA-binding</keyword>
<dbReference type="AlphaFoldDB" id="A0A4Q5DPZ9"/>
<dbReference type="Gene3D" id="1.10.10.60">
    <property type="entry name" value="Homeodomain-like"/>
    <property type="match status" value="1"/>
</dbReference>
<dbReference type="Proteomes" id="UP000474077">
    <property type="component" value="Unassembled WGS sequence"/>
</dbReference>
<protein>
    <submittedName>
        <fullName evidence="5">AraC family transcriptional regulator</fullName>
    </submittedName>
</protein>
<dbReference type="GO" id="GO:0003700">
    <property type="term" value="F:DNA-binding transcription factor activity"/>
    <property type="evidence" value="ECO:0007669"/>
    <property type="project" value="InterPro"/>
</dbReference>
<dbReference type="SUPFAM" id="SSF46689">
    <property type="entry name" value="Homeodomain-like"/>
    <property type="match status" value="1"/>
</dbReference>
<dbReference type="GO" id="GO:0043565">
    <property type="term" value="F:sequence-specific DNA binding"/>
    <property type="evidence" value="ECO:0007669"/>
    <property type="project" value="InterPro"/>
</dbReference>
<dbReference type="PANTHER" id="PTHR43280">
    <property type="entry name" value="ARAC-FAMILY TRANSCRIPTIONAL REGULATOR"/>
    <property type="match status" value="1"/>
</dbReference>
<evidence type="ECO:0000259" key="4">
    <source>
        <dbReference type="PROSITE" id="PS01124"/>
    </source>
</evidence>